<evidence type="ECO:0000313" key="1">
    <source>
        <dbReference type="EMBL" id="KIO03938.1"/>
    </source>
</evidence>
<organism evidence="1 2">
    <name type="scientific">Pisolithus tinctorius Marx 270</name>
    <dbReference type="NCBI Taxonomy" id="870435"/>
    <lineage>
        <taxon>Eukaryota</taxon>
        <taxon>Fungi</taxon>
        <taxon>Dikarya</taxon>
        <taxon>Basidiomycota</taxon>
        <taxon>Agaricomycotina</taxon>
        <taxon>Agaricomycetes</taxon>
        <taxon>Agaricomycetidae</taxon>
        <taxon>Boletales</taxon>
        <taxon>Sclerodermatineae</taxon>
        <taxon>Pisolithaceae</taxon>
        <taxon>Pisolithus</taxon>
    </lineage>
</organism>
<dbReference type="EMBL" id="KN831973">
    <property type="protein sequence ID" value="KIO03938.1"/>
    <property type="molecule type" value="Genomic_DNA"/>
</dbReference>
<reference evidence="2" key="2">
    <citation type="submission" date="2015-01" db="EMBL/GenBank/DDBJ databases">
        <title>Evolutionary Origins and Diversification of the Mycorrhizal Mutualists.</title>
        <authorList>
            <consortium name="DOE Joint Genome Institute"/>
            <consortium name="Mycorrhizal Genomics Consortium"/>
            <person name="Kohler A."/>
            <person name="Kuo A."/>
            <person name="Nagy L.G."/>
            <person name="Floudas D."/>
            <person name="Copeland A."/>
            <person name="Barry K.W."/>
            <person name="Cichocki N."/>
            <person name="Veneault-Fourrey C."/>
            <person name="LaButti K."/>
            <person name="Lindquist E.A."/>
            <person name="Lipzen A."/>
            <person name="Lundell T."/>
            <person name="Morin E."/>
            <person name="Murat C."/>
            <person name="Riley R."/>
            <person name="Ohm R."/>
            <person name="Sun H."/>
            <person name="Tunlid A."/>
            <person name="Henrissat B."/>
            <person name="Grigoriev I.V."/>
            <person name="Hibbett D.S."/>
            <person name="Martin F."/>
        </authorList>
    </citation>
    <scope>NUCLEOTIDE SEQUENCE [LARGE SCALE GENOMIC DNA]</scope>
    <source>
        <strain evidence="2">Marx 270</strain>
    </source>
</reference>
<protein>
    <submittedName>
        <fullName evidence="1">Uncharacterized protein</fullName>
    </submittedName>
</protein>
<reference evidence="1 2" key="1">
    <citation type="submission" date="2014-04" db="EMBL/GenBank/DDBJ databases">
        <authorList>
            <consortium name="DOE Joint Genome Institute"/>
            <person name="Kuo A."/>
            <person name="Kohler A."/>
            <person name="Costa M.D."/>
            <person name="Nagy L.G."/>
            <person name="Floudas D."/>
            <person name="Copeland A."/>
            <person name="Barry K.W."/>
            <person name="Cichocki N."/>
            <person name="Veneault-Fourrey C."/>
            <person name="LaButti K."/>
            <person name="Lindquist E.A."/>
            <person name="Lipzen A."/>
            <person name="Lundell T."/>
            <person name="Morin E."/>
            <person name="Murat C."/>
            <person name="Sun H."/>
            <person name="Tunlid A."/>
            <person name="Henrissat B."/>
            <person name="Grigoriev I.V."/>
            <person name="Hibbett D.S."/>
            <person name="Martin F."/>
            <person name="Nordberg H.P."/>
            <person name="Cantor M.N."/>
            <person name="Hua S.X."/>
        </authorList>
    </citation>
    <scope>NUCLEOTIDE SEQUENCE [LARGE SCALE GENOMIC DNA]</scope>
    <source>
        <strain evidence="1 2">Marx 270</strain>
    </source>
</reference>
<accession>A0A0C3J4E1</accession>
<keyword evidence="2" id="KW-1185">Reference proteome</keyword>
<sequence>MYSFDPAPYPMGQPLQESLTEAQELMKQQSKGSYTEFSMGDKVWLDTSDLKQDILSRKLVP</sequence>
<gene>
    <name evidence="1" type="ORF">M404DRAFT_26559</name>
</gene>
<dbReference type="HOGENOM" id="CLU_2923638_0_0_1"/>
<dbReference type="InParanoid" id="A0A0C3J4E1"/>
<evidence type="ECO:0000313" key="2">
    <source>
        <dbReference type="Proteomes" id="UP000054217"/>
    </source>
</evidence>
<dbReference type="Proteomes" id="UP000054217">
    <property type="component" value="Unassembled WGS sequence"/>
</dbReference>
<dbReference type="AlphaFoldDB" id="A0A0C3J4E1"/>
<name>A0A0C3J4E1_PISTI</name>
<proteinExistence type="predicted"/>